<name>A0A5M9K624_MONFR</name>
<dbReference type="Proteomes" id="UP000322873">
    <property type="component" value="Unassembled WGS sequence"/>
</dbReference>
<proteinExistence type="predicted"/>
<accession>A0A5M9K624</accession>
<evidence type="ECO:0000256" key="1">
    <source>
        <dbReference type="SAM" id="MobiDB-lite"/>
    </source>
</evidence>
<gene>
    <name evidence="2" type="ORF">EYC84_006084</name>
</gene>
<dbReference type="AlphaFoldDB" id="A0A5M9K624"/>
<keyword evidence="3" id="KW-1185">Reference proteome</keyword>
<reference evidence="2 3" key="1">
    <citation type="submission" date="2019-06" db="EMBL/GenBank/DDBJ databases">
        <title>Genome Sequence of the Brown Rot Fungal Pathogen Monilinia fructicola.</title>
        <authorList>
            <person name="De Miccolis Angelini R.M."/>
            <person name="Landi L."/>
            <person name="Abate D."/>
            <person name="Pollastro S."/>
            <person name="Romanazzi G."/>
            <person name="Faretra F."/>
        </authorList>
    </citation>
    <scope>NUCLEOTIDE SEQUENCE [LARGE SCALE GENOMIC DNA]</scope>
    <source>
        <strain evidence="2 3">Mfrc123</strain>
    </source>
</reference>
<comment type="caution">
    <text evidence="2">The sequence shown here is derived from an EMBL/GenBank/DDBJ whole genome shotgun (WGS) entry which is preliminary data.</text>
</comment>
<protein>
    <submittedName>
        <fullName evidence="2">Uncharacterized protein</fullName>
    </submittedName>
</protein>
<dbReference type="VEuPathDB" id="FungiDB:MFRU_050g00350"/>
<evidence type="ECO:0000313" key="2">
    <source>
        <dbReference type="EMBL" id="KAA8575919.1"/>
    </source>
</evidence>
<sequence length="139" mass="15717">MSAHPSSSGNGFGSRGSGEEEYVKYRDSAAENKYIEGKTSRSGNVHVITHGSSHQHYEPAEPRSGEGKESDYKKTSTRYERHEKDKLRSSVRDGHGKGEWSYKVRRLSLGAKRRHFEGYKVEFLVAGIFLCQITWAGYD</sequence>
<organism evidence="2 3">
    <name type="scientific">Monilinia fructicola</name>
    <name type="common">Brown rot fungus</name>
    <name type="synonym">Ciboria fructicola</name>
    <dbReference type="NCBI Taxonomy" id="38448"/>
    <lineage>
        <taxon>Eukaryota</taxon>
        <taxon>Fungi</taxon>
        <taxon>Dikarya</taxon>
        <taxon>Ascomycota</taxon>
        <taxon>Pezizomycotina</taxon>
        <taxon>Leotiomycetes</taxon>
        <taxon>Helotiales</taxon>
        <taxon>Sclerotiniaceae</taxon>
        <taxon>Monilinia</taxon>
    </lineage>
</organism>
<dbReference type="EMBL" id="VICG01000001">
    <property type="protein sequence ID" value="KAA8575919.1"/>
    <property type="molecule type" value="Genomic_DNA"/>
</dbReference>
<feature type="compositionally biased region" description="Basic and acidic residues" evidence="1">
    <location>
        <begin position="17"/>
        <end position="39"/>
    </location>
</feature>
<evidence type="ECO:0000313" key="3">
    <source>
        <dbReference type="Proteomes" id="UP000322873"/>
    </source>
</evidence>
<feature type="region of interest" description="Disordered" evidence="1">
    <location>
        <begin position="1"/>
        <end position="97"/>
    </location>
</feature>
<feature type="compositionally biased region" description="Basic and acidic residues" evidence="1">
    <location>
        <begin position="55"/>
        <end position="97"/>
    </location>
</feature>